<feature type="chain" id="PRO_5047468947" evidence="1">
    <location>
        <begin position="21"/>
        <end position="180"/>
    </location>
</feature>
<dbReference type="EMBL" id="CP091512">
    <property type="protein sequence ID" value="UOO92477.1"/>
    <property type="molecule type" value="Genomic_DNA"/>
</dbReference>
<keyword evidence="1" id="KW-0732">Signal</keyword>
<dbReference type="Proteomes" id="UP000832034">
    <property type="component" value="Chromosome"/>
</dbReference>
<accession>A0ABY4EAK2</accession>
<organism evidence="2 3">
    <name type="scientific">Vitreoscilla stercoraria</name>
    <dbReference type="NCBI Taxonomy" id="61"/>
    <lineage>
        <taxon>Bacteria</taxon>
        <taxon>Pseudomonadati</taxon>
        <taxon>Pseudomonadota</taxon>
        <taxon>Betaproteobacteria</taxon>
        <taxon>Neisseriales</taxon>
        <taxon>Neisseriaceae</taxon>
        <taxon>Vitreoscilla</taxon>
    </lineage>
</organism>
<gene>
    <name evidence="2" type="ORF">LVJ81_00015</name>
</gene>
<reference evidence="2" key="2">
    <citation type="journal article" date="2022" name="Res Sq">
        <title>Evolution of multicellular longitudinally dividing oral cavity symbionts (Neisseriaceae).</title>
        <authorList>
            <person name="Nyongesa S."/>
            <person name="Weber P."/>
            <person name="Bernet E."/>
            <person name="Pullido F."/>
            <person name="Nieckarz M."/>
            <person name="Delaby M."/>
            <person name="Nieves C."/>
            <person name="Viehboeck T."/>
            <person name="Krause N."/>
            <person name="Rivera-Millot A."/>
            <person name="Nakamura A."/>
            <person name="Vischer N."/>
            <person name="VanNieuwenhze M."/>
            <person name="Brun Y."/>
            <person name="Cava F."/>
            <person name="Bulgheresi S."/>
            <person name="Veyrier F."/>
        </authorList>
    </citation>
    <scope>NUCLEOTIDE SEQUENCE</scope>
    <source>
        <strain evidence="2">SAG 1488-6</strain>
    </source>
</reference>
<evidence type="ECO:0000313" key="3">
    <source>
        <dbReference type="Proteomes" id="UP000832034"/>
    </source>
</evidence>
<proteinExistence type="predicted"/>
<name>A0ABY4EAK2_VITST</name>
<protein>
    <submittedName>
        <fullName evidence="2">Uncharacterized protein</fullName>
    </submittedName>
</protein>
<evidence type="ECO:0000256" key="1">
    <source>
        <dbReference type="SAM" id="SignalP"/>
    </source>
</evidence>
<sequence length="180" mass="20518">MWKKYALSCLFGAISVLTYANTTQINPNHHTYGHWQMQFGKQNAAIPNNIHVSAMGFDSGHLSTEEDTCRHQNAALSIQTTTFTGAALKQALSRHLFHLTSQYVDILKYQSTSKNLQDNTAQTGQVRALLQYIDTKNTYSGMHIQYCSGYSEYFIQLTPNKALYLFTNQDNERYVLFSKK</sequence>
<feature type="signal peptide" evidence="1">
    <location>
        <begin position="1"/>
        <end position="20"/>
    </location>
</feature>
<reference evidence="2" key="1">
    <citation type="submission" date="2021-12" db="EMBL/GenBank/DDBJ databases">
        <authorList>
            <person name="Veyrier F.J."/>
        </authorList>
    </citation>
    <scope>NUCLEOTIDE SEQUENCE</scope>
    <source>
        <strain evidence="2">SAG 1488-6</strain>
    </source>
</reference>
<dbReference type="RefSeq" id="WP_019959204.1">
    <property type="nucleotide sequence ID" value="NZ_CP091512.1"/>
</dbReference>
<evidence type="ECO:0000313" key="2">
    <source>
        <dbReference type="EMBL" id="UOO92477.1"/>
    </source>
</evidence>
<keyword evidence="3" id="KW-1185">Reference proteome</keyword>